<protein>
    <submittedName>
        <fullName evidence="1">Uncharacterized protein</fullName>
    </submittedName>
</protein>
<name>A0A6B8KD11_9HYPH</name>
<keyword evidence="2" id="KW-1185">Reference proteome</keyword>
<evidence type="ECO:0000313" key="2">
    <source>
        <dbReference type="Proteomes" id="UP000309061"/>
    </source>
</evidence>
<dbReference type="AlphaFoldDB" id="A0A6B8KD11"/>
<dbReference type="Proteomes" id="UP000309061">
    <property type="component" value="Chromosome"/>
</dbReference>
<dbReference type="EMBL" id="CP046052">
    <property type="protein sequence ID" value="QGM44925.1"/>
    <property type="molecule type" value="Genomic_DNA"/>
</dbReference>
<evidence type="ECO:0000313" key="1">
    <source>
        <dbReference type="EMBL" id="QGM44925.1"/>
    </source>
</evidence>
<gene>
    <name evidence="1" type="ORF">H2LOC_004050</name>
</gene>
<proteinExistence type="predicted"/>
<reference evidence="1 2" key="1">
    <citation type="submission" date="2019-11" db="EMBL/GenBank/DDBJ databases">
        <title>The genome sequence of Methylocystis heyeri.</title>
        <authorList>
            <person name="Oshkin I.Y."/>
            <person name="Miroshnikov K."/>
            <person name="Dedysh S.N."/>
        </authorList>
    </citation>
    <scope>NUCLEOTIDE SEQUENCE [LARGE SCALE GENOMIC DNA]</scope>
    <source>
        <strain evidence="1 2">H2</strain>
    </source>
</reference>
<dbReference type="KEGG" id="mhey:H2LOC_004050"/>
<sequence>MTPPAPPSTQWLETVLYSFAGGQDAANPTSTLTLMGGALNGSALKGGGTGCGGSNLGTVFTLQCAKAAREVFGGAQHAACAR</sequence>
<organism evidence="1 2">
    <name type="scientific">Methylocystis heyeri</name>
    <dbReference type="NCBI Taxonomy" id="391905"/>
    <lineage>
        <taxon>Bacteria</taxon>
        <taxon>Pseudomonadati</taxon>
        <taxon>Pseudomonadota</taxon>
        <taxon>Alphaproteobacteria</taxon>
        <taxon>Hyphomicrobiales</taxon>
        <taxon>Methylocystaceae</taxon>
        <taxon>Methylocystis</taxon>
    </lineage>
</organism>
<accession>A0A6B8KD11</accession>
<dbReference type="RefSeq" id="WP_136495216.1">
    <property type="nucleotide sequence ID" value="NZ_CP046052.1"/>
</dbReference>